<protein>
    <submittedName>
        <fullName evidence="1">Uncharacterized protein</fullName>
    </submittedName>
</protein>
<accession>A0A1E3X6S7</accession>
<reference evidence="1 2" key="1">
    <citation type="submission" date="2016-07" db="EMBL/GenBank/DDBJ databases">
        <title>Draft genome of Scalindua rubra, obtained from a brine-seawater interface in the Red Sea, sheds light on salt adaptation in anammox bacteria.</title>
        <authorList>
            <person name="Speth D.R."/>
            <person name="Lagkouvardos I."/>
            <person name="Wang Y."/>
            <person name="Qian P.-Y."/>
            <person name="Dutilh B.E."/>
            <person name="Jetten M.S."/>
        </authorList>
    </citation>
    <scope>NUCLEOTIDE SEQUENCE [LARGE SCALE GENOMIC DNA]</scope>
    <source>
        <strain evidence="1">BSI-1</strain>
    </source>
</reference>
<gene>
    <name evidence="1" type="ORF">SCARUB_03556</name>
</gene>
<dbReference type="AlphaFoldDB" id="A0A1E3X6S7"/>
<dbReference type="Proteomes" id="UP000094056">
    <property type="component" value="Unassembled WGS sequence"/>
</dbReference>
<organism evidence="1 2">
    <name type="scientific">Candidatus Scalindua rubra</name>
    <dbReference type="NCBI Taxonomy" id="1872076"/>
    <lineage>
        <taxon>Bacteria</taxon>
        <taxon>Pseudomonadati</taxon>
        <taxon>Planctomycetota</taxon>
        <taxon>Candidatus Brocadiia</taxon>
        <taxon>Candidatus Brocadiales</taxon>
        <taxon>Candidatus Scalinduaceae</taxon>
        <taxon>Candidatus Scalindua</taxon>
    </lineage>
</organism>
<evidence type="ECO:0000313" key="1">
    <source>
        <dbReference type="EMBL" id="ODS31327.1"/>
    </source>
</evidence>
<proteinExistence type="predicted"/>
<evidence type="ECO:0000313" key="2">
    <source>
        <dbReference type="Proteomes" id="UP000094056"/>
    </source>
</evidence>
<comment type="caution">
    <text evidence="1">The sequence shown here is derived from an EMBL/GenBank/DDBJ whole genome shotgun (WGS) entry which is preliminary data.</text>
</comment>
<sequence length="60" mass="6977">MTFNNIHTESTFESAIFGYLTSNGWHLCNSLDFNRDLAFDKNDYVEIGFKPVSQRIINED</sequence>
<name>A0A1E3X6S7_9BACT</name>
<dbReference type="EMBL" id="MAYW01000126">
    <property type="protein sequence ID" value="ODS31327.1"/>
    <property type="molecule type" value="Genomic_DNA"/>
</dbReference>